<dbReference type="AlphaFoldDB" id="A0A9P7E1P2"/>
<dbReference type="RefSeq" id="XP_041188695.1">
    <property type="nucleotide sequence ID" value="XM_041343719.1"/>
</dbReference>
<evidence type="ECO:0000313" key="2">
    <source>
        <dbReference type="EMBL" id="KAG1808602.1"/>
    </source>
</evidence>
<organism evidence="2 3">
    <name type="scientific">Suillus subaureus</name>
    <dbReference type="NCBI Taxonomy" id="48587"/>
    <lineage>
        <taxon>Eukaryota</taxon>
        <taxon>Fungi</taxon>
        <taxon>Dikarya</taxon>
        <taxon>Basidiomycota</taxon>
        <taxon>Agaricomycotina</taxon>
        <taxon>Agaricomycetes</taxon>
        <taxon>Agaricomycetidae</taxon>
        <taxon>Boletales</taxon>
        <taxon>Suillineae</taxon>
        <taxon>Suillaceae</taxon>
        <taxon>Suillus</taxon>
    </lineage>
</organism>
<dbReference type="Pfam" id="PF12937">
    <property type="entry name" value="F-box-like"/>
    <property type="match status" value="1"/>
</dbReference>
<feature type="domain" description="F-box" evidence="1">
    <location>
        <begin position="27"/>
        <end position="90"/>
    </location>
</feature>
<dbReference type="Proteomes" id="UP000807769">
    <property type="component" value="Unassembled WGS sequence"/>
</dbReference>
<evidence type="ECO:0000313" key="3">
    <source>
        <dbReference type="Proteomes" id="UP000807769"/>
    </source>
</evidence>
<protein>
    <recommendedName>
        <fullName evidence="1">F-box domain-containing protein</fullName>
    </recommendedName>
</protein>
<reference evidence="2" key="1">
    <citation type="journal article" date="2020" name="New Phytol.">
        <title>Comparative genomics reveals dynamic genome evolution in host specialist ectomycorrhizal fungi.</title>
        <authorList>
            <person name="Lofgren L.A."/>
            <person name="Nguyen N.H."/>
            <person name="Vilgalys R."/>
            <person name="Ruytinx J."/>
            <person name="Liao H.L."/>
            <person name="Branco S."/>
            <person name="Kuo A."/>
            <person name="LaButti K."/>
            <person name="Lipzen A."/>
            <person name="Andreopoulos W."/>
            <person name="Pangilinan J."/>
            <person name="Riley R."/>
            <person name="Hundley H."/>
            <person name="Na H."/>
            <person name="Barry K."/>
            <person name="Grigoriev I.V."/>
            <person name="Stajich J.E."/>
            <person name="Kennedy P.G."/>
        </authorList>
    </citation>
    <scope>NUCLEOTIDE SEQUENCE</scope>
    <source>
        <strain evidence="2">MN1</strain>
    </source>
</reference>
<name>A0A9P7E1P2_9AGAM</name>
<dbReference type="SUPFAM" id="SSF52047">
    <property type="entry name" value="RNI-like"/>
    <property type="match status" value="1"/>
</dbReference>
<comment type="caution">
    <text evidence="2">The sequence shown here is derived from an EMBL/GenBank/DDBJ whole genome shotgun (WGS) entry which is preliminary data.</text>
</comment>
<dbReference type="GeneID" id="64637735"/>
<gene>
    <name evidence="2" type="ORF">BJ212DRAFT_638807</name>
</gene>
<proteinExistence type="predicted"/>
<dbReference type="EMBL" id="JABBWG010000037">
    <property type="protein sequence ID" value="KAG1808602.1"/>
    <property type="molecule type" value="Genomic_DNA"/>
</dbReference>
<dbReference type="OrthoDB" id="2692326at2759"/>
<evidence type="ECO:0000259" key="1">
    <source>
        <dbReference type="Pfam" id="PF12937"/>
    </source>
</evidence>
<sequence>MHIDEDSAALTESMRVLRSRSNARVPISRLPDDILLMIFELFEEEKRLTGHDRGHYASVIDNAPACLEVTHVCRRWRNVALGCPTLWRFISSISPLWLDVMLQRSQKAPLVVTCKQSLISISREDYFETLLSHLPRIKHLKLYQTSDRIIDLLSSMPASMLETCILEDRGGLHPTASMSNTIFQAQAPLLRCLEVDSFDRRWSSCIFGGLRTLRVGGTSLPNLLSALRCMPVLEHLMFQHQFLSSDEPILLDKVPLARLKSIAIEAMLETAVILFTHLALPVDVKIALHIPTIEGTPTFADLFSVMPDGPGPVLRSMRAIKFRPGPCSMAVQFSTSTAINSKYSWNPQDDNIPLSIEFVYRDFFYPPPNSVEISRNIVFDICQIIAQRRHRAFFSEELESIHLKGCEDSDFVTGLTTALRTEGSSNVRYPSLRVLELQRMRFDGNELEDLRDVLKMRAQHNVHIHNLRLTRCNSFTADQVQLFREVVVNDIDCDQYTLEHS</sequence>
<dbReference type="Gene3D" id="1.20.1280.50">
    <property type="match status" value="1"/>
</dbReference>
<accession>A0A9P7E1P2</accession>
<keyword evidence="3" id="KW-1185">Reference proteome</keyword>
<dbReference type="InterPro" id="IPR001810">
    <property type="entry name" value="F-box_dom"/>
</dbReference>